<gene>
    <name evidence="1" type="ORF">MWN34_00340</name>
</gene>
<keyword evidence="2" id="KW-1185">Reference proteome</keyword>
<dbReference type="Gene3D" id="2.60.200.60">
    <property type="match status" value="1"/>
</dbReference>
<organism evidence="1 2">
    <name type="scientific">Ancylobacter crimeensis</name>
    <dbReference type="NCBI Taxonomy" id="2579147"/>
    <lineage>
        <taxon>Bacteria</taxon>
        <taxon>Pseudomonadati</taxon>
        <taxon>Pseudomonadota</taxon>
        <taxon>Alphaproteobacteria</taxon>
        <taxon>Hyphomicrobiales</taxon>
        <taxon>Xanthobacteraceae</taxon>
        <taxon>Ancylobacter</taxon>
    </lineage>
</organism>
<dbReference type="Pfam" id="PF14107">
    <property type="entry name" value="DUF4280"/>
    <property type="match status" value="1"/>
</dbReference>
<sequence length="111" mass="11219">MPGPLLHVGAVATCSHAMGQMMIISSNARVLVSGMPVATVADQGMFAGCAFAPGGKPQPCVRTQWMASAARVLINGMPALTAPGPHLCLSADQIPAGPPVIASCQTRVIGQ</sequence>
<evidence type="ECO:0000313" key="2">
    <source>
        <dbReference type="Proteomes" id="UP001203284"/>
    </source>
</evidence>
<accession>A0ABT0D5Z2</accession>
<dbReference type="RefSeq" id="WP_247025641.1">
    <property type="nucleotide sequence ID" value="NZ_JALKCH010000001.1"/>
</dbReference>
<comment type="caution">
    <text evidence="1">The sequence shown here is derived from an EMBL/GenBank/DDBJ whole genome shotgun (WGS) entry which is preliminary data.</text>
</comment>
<dbReference type="EMBL" id="JALKCH010000001">
    <property type="protein sequence ID" value="MCK0195352.1"/>
    <property type="molecule type" value="Genomic_DNA"/>
</dbReference>
<dbReference type="Proteomes" id="UP001203284">
    <property type="component" value="Unassembled WGS sequence"/>
</dbReference>
<protein>
    <submittedName>
        <fullName evidence="1">DUF4280 domain-containing protein</fullName>
    </submittedName>
</protein>
<reference evidence="1 2" key="1">
    <citation type="submission" date="2022-04" db="EMBL/GenBank/DDBJ databases">
        <authorList>
            <person name="Grouzdev D.S."/>
            <person name="Pantiukh K.S."/>
            <person name="Krutkina M.S."/>
        </authorList>
    </citation>
    <scope>NUCLEOTIDE SEQUENCE [LARGE SCALE GENOMIC DNA]</scope>
    <source>
        <strain evidence="1 2">6x-1</strain>
    </source>
</reference>
<proteinExistence type="predicted"/>
<dbReference type="InterPro" id="IPR025460">
    <property type="entry name" value="DUF4280"/>
</dbReference>
<evidence type="ECO:0000313" key="1">
    <source>
        <dbReference type="EMBL" id="MCK0195352.1"/>
    </source>
</evidence>
<name>A0ABT0D5Z2_9HYPH</name>